<accession>A0ABX1F6J6</accession>
<name>A0ABX1F6J6_9PROT</name>
<gene>
    <name evidence="6" type="ORF">HB662_24725</name>
</gene>
<dbReference type="SUPFAM" id="SSF53448">
    <property type="entry name" value="Nucleotide-diphospho-sugar transferases"/>
    <property type="match status" value="1"/>
</dbReference>
<evidence type="ECO:0000256" key="3">
    <source>
        <dbReference type="ARBA" id="ARBA00022676"/>
    </source>
</evidence>
<dbReference type="Proteomes" id="UP000765160">
    <property type="component" value="Unassembled WGS sequence"/>
</dbReference>
<comment type="caution">
    <text evidence="6">The sequence shown here is derived from an EMBL/GenBank/DDBJ whole genome shotgun (WGS) entry which is preliminary data.</text>
</comment>
<evidence type="ECO:0000256" key="2">
    <source>
        <dbReference type="ARBA" id="ARBA00022475"/>
    </source>
</evidence>
<dbReference type="RefSeq" id="WP_168053888.1">
    <property type="nucleotide sequence ID" value="NZ_JAATJR010000007.1"/>
</dbReference>
<organism evidence="6 7">
    <name type="scientific">Falsiroseomonas frigidaquae</name>
    <dbReference type="NCBI Taxonomy" id="487318"/>
    <lineage>
        <taxon>Bacteria</taxon>
        <taxon>Pseudomonadati</taxon>
        <taxon>Pseudomonadota</taxon>
        <taxon>Alphaproteobacteria</taxon>
        <taxon>Acetobacterales</taxon>
        <taxon>Roseomonadaceae</taxon>
        <taxon>Falsiroseomonas</taxon>
    </lineage>
</organism>
<evidence type="ECO:0000256" key="5">
    <source>
        <dbReference type="ARBA" id="ARBA00023136"/>
    </source>
</evidence>
<keyword evidence="2" id="KW-1003">Cell membrane</keyword>
<dbReference type="PANTHER" id="PTHR43646">
    <property type="entry name" value="GLYCOSYLTRANSFERASE"/>
    <property type="match status" value="1"/>
</dbReference>
<comment type="subcellular location">
    <subcellularLocation>
        <location evidence="1">Cell membrane</location>
    </subcellularLocation>
</comment>
<reference evidence="6 7" key="1">
    <citation type="submission" date="2020-03" db="EMBL/GenBank/DDBJ databases">
        <title>Roseomonas selenitidurans sp. nov. isolated from soil.</title>
        <authorList>
            <person name="Liu H."/>
        </authorList>
    </citation>
    <scope>NUCLEOTIDE SEQUENCE [LARGE SCALE GENOMIC DNA]</scope>
    <source>
        <strain evidence="6 7">JCM 15073</strain>
    </source>
</reference>
<dbReference type="PANTHER" id="PTHR43646:SF2">
    <property type="entry name" value="GLYCOSYLTRANSFERASE 2-LIKE DOMAIN-CONTAINING PROTEIN"/>
    <property type="match status" value="1"/>
</dbReference>
<keyword evidence="7" id="KW-1185">Reference proteome</keyword>
<dbReference type="EMBL" id="JAAVTX010000007">
    <property type="protein sequence ID" value="NKE48005.1"/>
    <property type="molecule type" value="Genomic_DNA"/>
</dbReference>
<dbReference type="Gene3D" id="3.90.550.10">
    <property type="entry name" value="Spore Coat Polysaccharide Biosynthesis Protein SpsA, Chain A"/>
    <property type="match status" value="1"/>
</dbReference>
<evidence type="ECO:0000256" key="1">
    <source>
        <dbReference type="ARBA" id="ARBA00004236"/>
    </source>
</evidence>
<keyword evidence="4" id="KW-0808">Transferase</keyword>
<evidence type="ECO:0000313" key="7">
    <source>
        <dbReference type="Proteomes" id="UP000765160"/>
    </source>
</evidence>
<evidence type="ECO:0000313" key="6">
    <source>
        <dbReference type="EMBL" id="NKE48005.1"/>
    </source>
</evidence>
<evidence type="ECO:0000256" key="4">
    <source>
        <dbReference type="ARBA" id="ARBA00022679"/>
    </source>
</evidence>
<dbReference type="InterPro" id="IPR029044">
    <property type="entry name" value="Nucleotide-diphossugar_trans"/>
</dbReference>
<keyword evidence="5" id="KW-0472">Membrane</keyword>
<keyword evidence="3" id="KW-0328">Glycosyltransferase</keyword>
<proteinExistence type="predicted"/>
<protein>
    <submittedName>
        <fullName evidence="6">Glycosyltransferase family 2 protein</fullName>
    </submittedName>
</protein>
<sequence>MSMPPHPAPQLVIAIPARDEATQITSCLDALARQQGVQPDSMAVLVMANNCSDDTATLARIHAERLPYRLEVAECTLPRERAHAGGARRAAMEAGAALFGAAPPADALLFSTDADGRAEPGWIAANLAAFAAGADAVAGTYAPDPAEAALLPAPLRRREAMEASYATLLEEMASLIDSDPHDPWPRHAVHSGASIALRLSAYHAVGGLPEVPVGEDRALFAALLRAGLRVRHCPSARVIVSCRLEGRAVGGMADTLRQRLAQPDAPVDERLEPALAALLRLRCRHALRRLHGGRPRIGDPARLAIALGLPAGKLGAIAAMQHFWPAWEELQRVAPALARRPLRLVDLPREIARIHTLLRLLRMGRALVSARAAGPAGSDLRGFAT</sequence>